<dbReference type="PROSITE" id="PS50850">
    <property type="entry name" value="MFS"/>
    <property type="match status" value="1"/>
</dbReference>
<comment type="subcellular location">
    <subcellularLocation>
        <location evidence="1">Cell membrane</location>
        <topology evidence="1">Multi-pass membrane protein</topology>
    </subcellularLocation>
</comment>
<accession>A0A809SAV4</accession>
<dbReference type="EMBL" id="AP021857">
    <property type="protein sequence ID" value="BBO21154.1"/>
    <property type="molecule type" value="Genomic_DNA"/>
</dbReference>
<dbReference type="PANTHER" id="PTHR43124:SF3">
    <property type="entry name" value="CHLORAMPHENICOL EFFLUX PUMP RV0191"/>
    <property type="match status" value="1"/>
</dbReference>
<evidence type="ECO:0000313" key="8">
    <source>
        <dbReference type="EMBL" id="BBO21154.1"/>
    </source>
</evidence>
<dbReference type="Pfam" id="PF07690">
    <property type="entry name" value="MFS_1"/>
    <property type="match status" value="1"/>
</dbReference>
<name>A0A809SAV4_9PROT</name>
<feature type="transmembrane region" description="Helical" evidence="6">
    <location>
        <begin position="283"/>
        <end position="302"/>
    </location>
</feature>
<dbReference type="PANTHER" id="PTHR43124">
    <property type="entry name" value="PURINE EFFLUX PUMP PBUE"/>
    <property type="match status" value="1"/>
</dbReference>
<feature type="transmembrane region" description="Helical" evidence="6">
    <location>
        <begin position="344"/>
        <end position="366"/>
    </location>
</feature>
<sequence length="403" mass="40951">MSANGSDLRIVALLCAAEVLSMTGFSTYPALLEPLREAWGLSGTEAGFIGGVFFGGYMIAVPLLSGLTDRIDARRVYAGACLLSALGTAGFGLLAQDVWSAGLCQALAGAGLAGTYMPGLKALTDRVEGPLQSRFIAFYTSSFGIGASASLLAGGWLAGHLGWEWTFILCGAGPLAAAVLALRGLRPAAAHPLPQAKGPLIDLRLLTSSRATLGYVLGYAAHSWELFGLRAWMVAFIAFAYTQSPEGTPLWAPATAAAAINLLGIPASIFGNEVAGRIGRRRAIAGVMGASAALAGLAGFLGPLAAGLALALVALHFVFVMADSAALTAGLVAAAPPGKRGATLAVYSFFGFGGGFLGPLAFGWVFDLAGGGRLAWGLAYASLGAACACGPLTYWLTARKDGT</sequence>
<evidence type="ECO:0000256" key="6">
    <source>
        <dbReference type="SAM" id="Phobius"/>
    </source>
</evidence>
<feature type="transmembrane region" description="Helical" evidence="6">
    <location>
        <begin position="165"/>
        <end position="185"/>
    </location>
</feature>
<keyword evidence="3 6" id="KW-0812">Transmembrane</keyword>
<dbReference type="CDD" id="cd06174">
    <property type="entry name" value="MFS"/>
    <property type="match status" value="1"/>
</dbReference>
<keyword evidence="5 6" id="KW-0472">Membrane</keyword>
<evidence type="ECO:0000256" key="5">
    <source>
        <dbReference type="ARBA" id="ARBA00023136"/>
    </source>
</evidence>
<proteinExistence type="predicted"/>
<feature type="domain" description="Major facilitator superfamily (MFS) profile" evidence="7">
    <location>
        <begin position="10"/>
        <end position="402"/>
    </location>
</feature>
<dbReference type="SUPFAM" id="SSF103473">
    <property type="entry name" value="MFS general substrate transporter"/>
    <property type="match status" value="1"/>
</dbReference>
<feature type="transmembrane region" description="Helical" evidence="6">
    <location>
        <begin position="76"/>
        <end position="94"/>
    </location>
</feature>
<dbReference type="Gene3D" id="1.20.1250.20">
    <property type="entry name" value="MFS general substrate transporter like domains"/>
    <property type="match status" value="1"/>
</dbReference>
<feature type="transmembrane region" description="Helical" evidence="6">
    <location>
        <begin position="135"/>
        <end position="159"/>
    </location>
</feature>
<feature type="transmembrane region" description="Helical" evidence="6">
    <location>
        <begin position="378"/>
        <end position="397"/>
    </location>
</feature>
<dbReference type="KEGG" id="ddz:DSYM_18530"/>
<evidence type="ECO:0000313" key="9">
    <source>
        <dbReference type="Proteomes" id="UP000662914"/>
    </source>
</evidence>
<keyword evidence="4 6" id="KW-1133">Transmembrane helix</keyword>
<dbReference type="GO" id="GO:0005886">
    <property type="term" value="C:plasma membrane"/>
    <property type="evidence" value="ECO:0007669"/>
    <property type="project" value="UniProtKB-SubCell"/>
</dbReference>
<evidence type="ECO:0000256" key="2">
    <source>
        <dbReference type="ARBA" id="ARBA00022475"/>
    </source>
</evidence>
<dbReference type="InterPro" id="IPR011701">
    <property type="entry name" value="MFS"/>
</dbReference>
<reference evidence="8" key="1">
    <citation type="journal article" name="DNA Res.">
        <title>The physiological potential of anammox bacteria as revealed by their core genome structure.</title>
        <authorList>
            <person name="Okubo T."/>
            <person name="Toyoda A."/>
            <person name="Fukuhara K."/>
            <person name="Uchiyama I."/>
            <person name="Harigaya Y."/>
            <person name="Kuroiwa M."/>
            <person name="Suzuki T."/>
            <person name="Murakami Y."/>
            <person name="Suwa Y."/>
            <person name="Takami H."/>
        </authorList>
    </citation>
    <scope>NUCLEOTIDE SEQUENCE</scope>
    <source>
        <strain evidence="8">317325-3</strain>
    </source>
</reference>
<dbReference type="AlphaFoldDB" id="A0A809SAV4"/>
<dbReference type="Proteomes" id="UP000662914">
    <property type="component" value="Chromosome"/>
</dbReference>
<evidence type="ECO:0000256" key="3">
    <source>
        <dbReference type="ARBA" id="ARBA00022692"/>
    </source>
</evidence>
<dbReference type="InterPro" id="IPR020846">
    <property type="entry name" value="MFS_dom"/>
</dbReference>
<dbReference type="InterPro" id="IPR036259">
    <property type="entry name" value="MFS_trans_sf"/>
</dbReference>
<protein>
    <submittedName>
        <fullName evidence="8">Major facilitator superfamily protein</fullName>
    </submittedName>
</protein>
<feature type="transmembrane region" description="Helical" evidence="6">
    <location>
        <begin position="308"/>
        <end position="332"/>
    </location>
</feature>
<feature type="transmembrane region" description="Helical" evidence="6">
    <location>
        <begin position="45"/>
        <end position="64"/>
    </location>
</feature>
<keyword evidence="2" id="KW-1003">Cell membrane</keyword>
<gene>
    <name evidence="8" type="ORF">DSYM_18530</name>
</gene>
<evidence type="ECO:0000256" key="1">
    <source>
        <dbReference type="ARBA" id="ARBA00004651"/>
    </source>
</evidence>
<organism evidence="8 9">
    <name type="scientific">Candidatus Desulfobacillus denitrificans</name>
    <dbReference type="NCBI Taxonomy" id="2608985"/>
    <lineage>
        <taxon>Bacteria</taxon>
        <taxon>Pseudomonadati</taxon>
        <taxon>Pseudomonadota</taxon>
        <taxon>Betaproteobacteria</taxon>
        <taxon>Candidatus Desulfobacillus</taxon>
    </lineage>
</organism>
<dbReference type="GO" id="GO:0022857">
    <property type="term" value="F:transmembrane transporter activity"/>
    <property type="evidence" value="ECO:0007669"/>
    <property type="project" value="InterPro"/>
</dbReference>
<evidence type="ECO:0000256" key="4">
    <source>
        <dbReference type="ARBA" id="ARBA00022989"/>
    </source>
</evidence>
<dbReference type="InterPro" id="IPR050189">
    <property type="entry name" value="MFS_Efflux_Transporters"/>
</dbReference>
<evidence type="ECO:0000259" key="7">
    <source>
        <dbReference type="PROSITE" id="PS50850"/>
    </source>
</evidence>
<feature type="transmembrane region" description="Helical" evidence="6">
    <location>
        <begin position="250"/>
        <end position="271"/>
    </location>
</feature>